<dbReference type="EC" id="2.3.1.225" evidence="7"/>
<dbReference type="InterPro" id="IPR039859">
    <property type="entry name" value="PFA4/ZDH16/20/ERF2-like"/>
</dbReference>
<gene>
    <name evidence="10" type="primary">LOC109699226</name>
</gene>
<dbReference type="RefSeq" id="XP_020039427.1">
    <property type="nucleotide sequence ID" value="XM_020183838.1"/>
</dbReference>
<feature type="region of interest" description="Disordered" evidence="8">
    <location>
        <begin position="578"/>
        <end position="605"/>
    </location>
</feature>
<accession>A0A8B7W637</accession>
<evidence type="ECO:0000256" key="6">
    <source>
        <dbReference type="ARBA" id="ARBA00023315"/>
    </source>
</evidence>
<dbReference type="PANTHER" id="PTHR22883:SF22">
    <property type="entry name" value="PALMITOYLTRANSFERASE ZDHHC11-RELATED"/>
    <property type="match status" value="1"/>
</dbReference>
<dbReference type="InterPro" id="IPR001594">
    <property type="entry name" value="Palmitoyltrfase_DHHC"/>
</dbReference>
<dbReference type="AlphaFoldDB" id="A0A8B7W637"/>
<organism evidence="10">
    <name type="scientific">Castor canadensis</name>
    <name type="common">American beaver</name>
    <dbReference type="NCBI Taxonomy" id="51338"/>
    <lineage>
        <taxon>Eukaryota</taxon>
        <taxon>Metazoa</taxon>
        <taxon>Chordata</taxon>
        <taxon>Craniata</taxon>
        <taxon>Vertebrata</taxon>
        <taxon>Euteleostomi</taxon>
        <taxon>Mammalia</taxon>
        <taxon>Eutheria</taxon>
        <taxon>Euarchontoglires</taxon>
        <taxon>Glires</taxon>
        <taxon>Rodentia</taxon>
        <taxon>Castorimorpha</taxon>
        <taxon>Castoridae</taxon>
        <taxon>Castor</taxon>
    </lineage>
</organism>
<dbReference type="OrthoDB" id="9909019at2759"/>
<dbReference type="GO" id="GO:0016020">
    <property type="term" value="C:membrane"/>
    <property type="evidence" value="ECO:0007669"/>
    <property type="project" value="UniProtKB-SubCell"/>
</dbReference>
<sequence>MDLCSRSQRLVLPETRSSGVKRTQPRCLSRVNGWSLPLHAFQAVSCSIYLILSFITFGIFIPFLPSGGKSTTYVVTGGIFLFHLIVHLITITIDPADANVRLKKNYSKPVPTFDRSKHAHVIQNQYCHLCEVTVSKKAKHCSACNKCVSGFDHHCKWLNNCVGSRNYWWFFCSVASASAGLLCVMVILLYIFIKHFTDPKALLTDPQYEDIKDVDTWLLFLPLYPVQVKTPVVLSILIAMLLLVLASFVLLGHLLIFHFYLMAKHLSTFDYIMQARFQQSGNAAGKKELCLQMERSLSQVCLCPFSLLIQVGDKVQVTMRDSDMALCPNVCTDQDSLHHLQCPFVSQKCLICYDSCPEAQKQPTAFGTQPSPPGLQLTPGKDACSSAMDTSMEKSTCTEWLHRTLIQPSFGEKEQSELTTAFTTKCLICYDSCPEAQKQPTAFGTQPSPPGLQLTPGKDACSSAMDTSMEKSTCTEWLHRTLIQPSFGRKFRPRPRWVAPKFRLPGKKRGWRRVSVEEDGLGSPGEPHPILSPKRQLDSWTSERQFRRWVVMSSVPKVGSFADVLPYCSVSPASFHAPGLSSLSSKSADSASPPRTSPDLLAKSL</sequence>
<protein>
    <recommendedName>
        <fullName evidence="7">Palmitoyltransferase</fullName>
        <ecNumber evidence="7">2.3.1.225</ecNumber>
    </recommendedName>
</protein>
<feature type="transmembrane region" description="Helical" evidence="7">
    <location>
        <begin position="40"/>
        <end position="61"/>
    </location>
</feature>
<dbReference type="KEGG" id="ccan:109699226"/>
<comment type="catalytic activity">
    <reaction evidence="7">
        <text>L-cysteinyl-[protein] + hexadecanoyl-CoA = S-hexadecanoyl-L-cysteinyl-[protein] + CoA</text>
        <dbReference type="Rhea" id="RHEA:36683"/>
        <dbReference type="Rhea" id="RHEA-COMP:10131"/>
        <dbReference type="Rhea" id="RHEA-COMP:11032"/>
        <dbReference type="ChEBI" id="CHEBI:29950"/>
        <dbReference type="ChEBI" id="CHEBI:57287"/>
        <dbReference type="ChEBI" id="CHEBI:57379"/>
        <dbReference type="ChEBI" id="CHEBI:74151"/>
        <dbReference type="EC" id="2.3.1.225"/>
    </reaction>
</comment>
<proteinExistence type="inferred from homology"/>
<evidence type="ECO:0000256" key="3">
    <source>
        <dbReference type="ARBA" id="ARBA00022692"/>
    </source>
</evidence>
<evidence type="ECO:0000256" key="7">
    <source>
        <dbReference type="RuleBase" id="RU079119"/>
    </source>
</evidence>
<keyword evidence="3 7" id="KW-0812">Transmembrane</keyword>
<evidence type="ECO:0000256" key="4">
    <source>
        <dbReference type="ARBA" id="ARBA00022989"/>
    </source>
</evidence>
<name>A0A8B7W637_CASCN</name>
<feature type="transmembrane region" description="Helical" evidence="7">
    <location>
        <begin position="73"/>
        <end position="93"/>
    </location>
</feature>
<dbReference type="GO" id="GO:0019706">
    <property type="term" value="F:protein-cysteine S-palmitoyltransferase activity"/>
    <property type="evidence" value="ECO:0007669"/>
    <property type="project" value="UniProtKB-EC"/>
</dbReference>
<keyword evidence="4 7" id="KW-1133">Transmembrane helix</keyword>
<feature type="domain" description="Palmitoyltransferase DHHC" evidence="9">
    <location>
        <begin position="122"/>
        <end position="273"/>
    </location>
</feature>
<dbReference type="Pfam" id="PF01529">
    <property type="entry name" value="DHHC"/>
    <property type="match status" value="1"/>
</dbReference>
<dbReference type="PANTHER" id="PTHR22883">
    <property type="entry name" value="ZINC FINGER DHHC DOMAIN CONTAINING PROTEIN"/>
    <property type="match status" value="1"/>
</dbReference>
<keyword evidence="2 7" id="KW-0808">Transferase</keyword>
<comment type="similarity">
    <text evidence="7">Belongs to the DHHC palmitoyltransferase family.</text>
</comment>
<evidence type="ECO:0000256" key="8">
    <source>
        <dbReference type="SAM" id="MobiDB-lite"/>
    </source>
</evidence>
<dbReference type="GO" id="GO:0006612">
    <property type="term" value="P:protein targeting to membrane"/>
    <property type="evidence" value="ECO:0007669"/>
    <property type="project" value="TreeGrafter"/>
</dbReference>
<keyword evidence="5 7" id="KW-0472">Membrane</keyword>
<evidence type="ECO:0000313" key="10">
    <source>
        <dbReference type="RefSeq" id="XP_020039427.1"/>
    </source>
</evidence>
<feature type="region of interest" description="Disordered" evidence="8">
    <location>
        <begin position="517"/>
        <end position="536"/>
    </location>
</feature>
<evidence type="ECO:0000259" key="9">
    <source>
        <dbReference type="Pfam" id="PF01529"/>
    </source>
</evidence>
<dbReference type="PROSITE" id="PS50216">
    <property type="entry name" value="DHHC"/>
    <property type="match status" value="1"/>
</dbReference>
<comment type="subcellular location">
    <subcellularLocation>
        <location evidence="1">Membrane</location>
        <topology evidence="1">Multi-pass membrane protein</topology>
    </subcellularLocation>
</comment>
<reference evidence="10" key="1">
    <citation type="submission" date="2025-08" db="UniProtKB">
        <authorList>
            <consortium name="RefSeq"/>
        </authorList>
    </citation>
    <scope>IDENTIFICATION</scope>
    <source>
        <tissue evidence="10">Leukocyte</tissue>
    </source>
</reference>
<feature type="transmembrane region" description="Helical" evidence="7">
    <location>
        <begin position="232"/>
        <end position="261"/>
    </location>
</feature>
<evidence type="ECO:0000256" key="2">
    <source>
        <dbReference type="ARBA" id="ARBA00022679"/>
    </source>
</evidence>
<keyword evidence="6 7" id="KW-0012">Acyltransferase</keyword>
<feature type="compositionally biased region" description="Low complexity" evidence="8">
    <location>
        <begin position="580"/>
        <end position="592"/>
    </location>
</feature>
<evidence type="ECO:0000256" key="1">
    <source>
        <dbReference type="ARBA" id="ARBA00004141"/>
    </source>
</evidence>
<dbReference type="GO" id="GO:0005794">
    <property type="term" value="C:Golgi apparatus"/>
    <property type="evidence" value="ECO:0007669"/>
    <property type="project" value="TreeGrafter"/>
</dbReference>
<feature type="transmembrane region" description="Helical" evidence="7">
    <location>
        <begin position="167"/>
        <end position="193"/>
    </location>
</feature>
<evidence type="ECO:0000256" key="5">
    <source>
        <dbReference type="ARBA" id="ARBA00023136"/>
    </source>
</evidence>
<dbReference type="GO" id="GO:0005783">
    <property type="term" value="C:endoplasmic reticulum"/>
    <property type="evidence" value="ECO:0007669"/>
    <property type="project" value="TreeGrafter"/>
</dbReference>
<comment type="domain">
    <text evidence="7">The DHHC domain is required for palmitoyltransferase activity.</text>
</comment>